<organism evidence="1 2">
    <name type="scientific">Filimonas lacunae</name>
    <dbReference type="NCBI Taxonomy" id="477680"/>
    <lineage>
        <taxon>Bacteria</taxon>
        <taxon>Pseudomonadati</taxon>
        <taxon>Bacteroidota</taxon>
        <taxon>Chitinophagia</taxon>
        <taxon>Chitinophagales</taxon>
        <taxon>Chitinophagaceae</taxon>
        <taxon>Filimonas</taxon>
    </lineage>
</organism>
<dbReference type="EMBL" id="FTOR01000004">
    <property type="protein sequence ID" value="SIT17223.1"/>
    <property type="molecule type" value="Genomic_DNA"/>
</dbReference>
<proteinExistence type="predicted"/>
<keyword evidence="2" id="KW-1185">Reference proteome</keyword>
<gene>
    <name evidence="1" type="ORF">SAMN05421788_104320</name>
</gene>
<dbReference type="STRING" id="477680.SAMN05421788_104320"/>
<dbReference type="Proteomes" id="UP000186917">
    <property type="component" value="Unassembled WGS sequence"/>
</dbReference>
<name>A0A1N7Q2W6_9BACT</name>
<accession>A0A1N7Q2W6</accession>
<evidence type="ECO:0000313" key="2">
    <source>
        <dbReference type="Proteomes" id="UP000186917"/>
    </source>
</evidence>
<protein>
    <submittedName>
        <fullName evidence="1">Uncharacterized protein</fullName>
    </submittedName>
</protein>
<sequence length="29" mass="3413">MMNFKQQTAPLFIRIKANKFPDTVTVFPE</sequence>
<dbReference type="AlphaFoldDB" id="A0A1N7Q2W6"/>
<evidence type="ECO:0000313" key="1">
    <source>
        <dbReference type="EMBL" id="SIT17223.1"/>
    </source>
</evidence>
<reference evidence="2" key="1">
    <citation type="submission" date="2017-01" db="EMBL/GenBank/DDBJ databases">
        <authorList>
            <person name="Varghese N."/>
            <person name="Submissions S."/>
        </authorList>
    </citation>
    <scope>NUCLEOTIDE SEQUENCE [LARGE SCALE GENOMIC DNA]</scope>
    <source>
        <strain evidence="2">DSM 21054</strain>
    </source>
</reference>